<protein>
    <submittedName>
        <fullName evidence="1">Gp49 family protein</fullName>
    </submittedName>
</protein>
<evidence type="ECO:0000313" key="2">
    <source>
        <dbReference type="Proteomes" id="UP001467690"/>
    </source>
</evidence>
<dbReference type="RefSeq" id="WP_350400132.1">
    <property type="nucleotide sequence ID" value="NZ_JBELOE010000039.1"/>
</dbReference>
<dbReference type="EMBL" id="JBELOE010000039">
    <property type="protein sequence ID" value="MER2490325.1"/>
    <property type="molecule type" value="Genomic_DNA"/>
</dbReference>
<accession>A0ABV1RC19</accession>
<dbReference type="InterPro" id="IPR025915">
    <property type="entry name" value="Phage_gp49_66"/>
</dbReference>
<proteinExistence type="predicted"/>
<dbReference type="Pfam" id="PF13876">
    <property type="entry name" value="Phage_gp49_66"/>
    <property type="match status" value="1"/>
</dbReference>
<reference evidence="1 2" key="1">
    <citation type="submission" date="2024-06" db="EMBL/GenBank/DDBJ databases">
        <authorList>
            <person name="Chen R.Y."/>
        </authorList>
    </citation>
    <scope>NUCLEOTIDE SEQUENCE [LARGE SCALE GENOMIC DNA]</scope>
    <source>
        <strain evidence="1 2">D2</strain>
    </source>
</reference>
<organism evidence="1 2">
    <name type="scientific">Catenovulum sediminis</name>
    <dbReference type="NCBI Taxonomy" id="1740262"/>
    <lineage>
        <taxon>Bacteria</taxon>
        <taxon>Pseudomonadati</taxon>
        <taxon>Pseudomonadota</taxon>
        <taxon>Gammaproteobacteria</taxon>
        <taxon>Alteromonadales</taxon>
        <taxon>Alteromonadaceae</taxon>
        <taxon>Catenovulum</taxon>
    </lineage>
</organism>
<sequence>MNKITPQHIATLMAGVTYHVYAIEETTTTIAVAFDENGFSLATGMSACADPAIFDAEKGKQCALEDAEKKAEAKLWELEGYKLKCQLVEQKKLFDEIKDVPAGFSLFMSKPIVRKAIEIKPHGKISAMRDERNLQCNYKYTEGDDVSVYFVAHEEVNIGDFVVYLNDKDTYHCKRSVFMQRNEI</sequence>
<keyword evidence="2" id="KW-1185">Reference proteome</keyword>
<name>A0ABV1RC19_9ALTE</name>
<gene>
    <name evidence="1" type="ORF">ABS311_00280</name>
</gene>
<dbReference type="Proteomes" id="UP001467690">
    <property type="component" value="Unassembled WGS sequence"/>
</dbReference>
<comment type="caution">
    <text evidence="1">The sequence shown here is derived from an EMBL/GenBank/DDBJ whole genome shotgun (WGS) entry which is preliminary data.</text>
</comment>
<evidence type="ECO:0000313" key="1">
    <source>
        <dbReference type="EMBL" id="MER2490325.1"/>
    </source>
</evidence>